<protein>
    <recommendedName>
        <fullName evidence="1">Reverse transcriptase domain-containing protein</fullName>
    </recommendedName>
</protein>
<dbReference type="InterPro" id="IPR043128">
    <property type="entry name" value="Rev_trsase/Diguanyl_cyclase"/>
</dbReference>
<name>A0A8K0D075_IGNLU</name>
<evidence type="ECO:0000313" key="3">
    <source>
        <dbReference type="Proteomes" id="UP000801492"/>
    </source>
</evidence>
<dbReference type="EMBL" id="VTPC01005745">
    <property type="protein sequence ID" value="KAF2895624.1"/>
    <property type="molecule type" value="Genomic_DNA"/>
</dbReference>
<keyword evidence="3" id="KW-1185">Reference proteome</keyword>
<proteinExistence type="predicted"/>
<dbReference type="Pfam" id="PF00078">
    <property type="entry name" value="RVT_1"/>
    <property type="match status" value="1"/>
</dbReference>
<sequence>MRAQILKDLLTVKEERIHERLTKGLLYFITMLLRSRTNTVIRPILFGASLTALKKKTCGIRPLAVGITFRRMAAKLVGQRIKKPITNELALHQLEVGIPRAAEIGAHAAWTYIKAKHKSPKVVLKLNFQNAFNEVIMLCAFSSHFLEAYLLIESCYREPSTLFFGSTSALGCQQGDPLEPTIFALVIQPIVHAIQAELNLFYLDDATIGDSPEVVLADLDVVQKMAAEVGLTLNSSKCEMAVVGARSVMRSNL</sequence>
<feature type="domain" description="Reverse transcriptase" evidence="1">
    <location>
        <begin position="54"/>
        <end position="241"/>
    </location>
</feature>
<gene>
    <name evidence="2" type="ORF">ILUMI_10547</name>
</gene>
<dbReference type="Gene3D" id="3.30.70.270">
    <property type="match status" value="1"/>
</dbReference>
<dbReference type="InterPro" id="IPR000477">
    <property type="entry name" value="RT_dom"/>
</dbReference>
<dbReference type="AlphaFoldDB" id="A0A8K0D075"/>
<dbReference type="Proteomes" id="UP000801492">
    <property type="component" value="Unassembled WGS sequence"/>
</dbReference>
<evidence type="ECO:0000259" key="1">
    <source>
        <dbReference type="Pfam" id="PF00078"/>
    </source>
</evidence>
<comment type="caution">
    <text evidence="2">The sequence shown here is derived from an EMBL/GenBank/DDBJ whole genome shotgun (WGS) entry which is preliminary data.</text>
</comment>
<organism evidence="2 3">
    <name type="scientific">Ignelater luminosus</name>
    <name type="common">Cucubano</name>
    <name type="synonym">Pyrophorus luminosus</name>
    <dbReference type="NCBI Taxonomy" id="2038154"/>
    <lineage>
        <taxon>Eukaryota</taxon>
        <taxon>Metazoa</taxon>
        <taxon>Ecdysozoa</taxon>
        <taxon>Arthropoda</taxon>
        <taxon>Hexapoda</taxon>
        <taxon>Insecta</taxon>
        <taxon>Pterygota</taxon>
        <taxon>Neoptera</taxon>
        <taxon>Endopterygota</taxon>
        <taxon>Coleoptera</taxon>
        <taxon>Polyphaga</taxon>
        <taxon>Elateriformia</taxon>
        <taxon>Elateroidea</taxon>
        <taxon>Elateridae</taxon>
        <taxon>Agrypninae</taxon>
        <taxon>Pyrophorini</taxon>
        <taxon>Ignelater</taxon>
    </lineage>
</organism>
<evidence type="ECO:0000313" key="2">
    <source>
        <dbReference type="EMBL" id="KAF2895624.1"/>
    </source>
</evidence>
<dbReference type="OrthoDB" id="1676176at2759"/>
<accession>A0A8K0D075</accession>
<reference evidence="2" key="1">
    <citation type="submission" date="2019-08" db="EMBL/GenBank/DDBJ databases">
        <title>The genome of the North American firefly Photinus pyralis.</title>
        <authorList>
            <consortium name="Photinus pyralis genome working group"/>
            <person name="Fallon T.R."/>
            <person name="Sander Lower S.E."/>
            <person name="Weng J.-K."/>
        </authorList>
    </citation>
    <scope>NUCLEOTIDE SEQUENCE</scope>
    <source>
        <strain evidence="2">TRF0915ILg1</strain>
        <tissue evidence="2">Whole body</tissue>
    </source>
</reference>